<dbReference type="GO" id="GO:0052621">
    <property type="term" value="F:diguanylate cyclase activity"/>
    <property type="evidence" value="ECO:0007669"/>
    <property type="project" value="UniProtKB-EC"/>
</dbReference>
<reference evidence="7" key="1">
    <citation type="journal article" date="2018" name="Front. Microbiol.">
        <title>Genome-Based Analysis Reveals the Taxonomy and Diversity of the Family Idiomarinaceae.</title>
        <authorList>
            <person name="Liu Y."/>
            <person name="Lai Q."/>
            <person name="Shao Z."/>
        </authorList>
    </citation>
    <scope>NUCLEOTIDE SEQUENCE [LARGE SCALE GENOMIC DNA]</scope>
    <source>
        <strain evidence="7">BH195</strain>
    </source>
</reference>
<dbReference type="PROSITE" id="PS50887">
    <property type="entry name" value="GGDEF"/>
    <property type="match status" value="1"/>
</dbReference>
<dbReference type="InterPro" id="IPR011110">
    <property type="entry name" value="Reg_prop"/>
</dbReference>
<gene>
    <name evidence="6" type="ORF">CWI69_04960</name>
</gene>
<feature type="domain" description="GGDEF" evidence="5">
    <location>
        <begin position="830"/>
        <end position="962"/>
    </location>
</feature>
<dbReference type="FunFam" id="3.30.70.270:FF:000001">
    <property type="entry name" value="Diguanylate cyclase domain protein"/>
    <property type="match status" value="1"/>
</dbReference>
<name>A0A432Y1D4_9GAMM</name>
<dbReference type="Pfam" id="PF07495">
    <property type="entry name" value="Y_Y_Y"/>
    <property type="match status" value="1"/>
</dbReference>
<dbReference type="SUPFAM" id="SSF63829">
    <property type="entry name" value="Calcium-dependent phosphotriesterase"/>
    <property type="match status" value="3"/>
</dbReference>
<dbReference type="PANTHER" id="PTHR45138:SF9">
    <property type="entry name" value="DIGUANYLATE CYCLASE DGCM-RELATED"/>
    <property type="match status" value="1"/>
</dbReference>
<evidence type="ECO:0000256" key="2">
    <source>
        <dbReference type="ARBA" id="ARBA00012528"/>
    </source>
</evidence>
<dbReference type="CDD" id="cd01949">
    <property type="entry name" value="GGDEF"/>
    <property type="match status" value="1"/>
</dbReference>
<dbReference type="Pfam" id="PF07494">
    <property type="entry name" value="Reg_prop"/>
    <property type="match status" value="2"/>
</dbReference>
<sequence>MPIVYTKVIAGIIAVIFSITAGATEPEAPPLSDRAMRVWTTTDGLPHNSVNHITQDSLGYLWIASWEGPVRFNGRSFELFSQATGLPDPGSLYVAENPFTKHLVSTGTRGGVSYFESSPTGGRWLPQPRVFDRVDYALFTSPNCTWYATINTGVIRECDGIRTQYAEPEGLPSAAVLELEQDLQGRVWVGTDEGAAYYDAELDAFRTLEELPNGYSFGIVATPDNHIYVSIDREIFVIDPAQLSVEKWPTLYPSTITELYQAPDETFWVGTHEHGLTTLTSAKPQMMSVTNGLPNNHILSIFMDRENTLWVGTHRGLVQFRQAQFHSHRAEDGLGYDYVRAIAQTADGAILVGGLGGVKQIRNETVLPLGTTSKVSSESILSFAIDRDERLYIGTFTNGLYIIENGKQIAHYNEMNGFPGNDVRGLLLASDGYLYAATSGGVLRSKINADGTLQRPSFFGADDGLPDEIIYAIHETRSGEILIGSMRGLSRLINGQIERIDVSSVSDAEFIFGFHENAAHIYVASDRGLLVYTKAKDTWQLFDDDNGLPTIKFFDVTRDHEGNLWLGSGRGLIYVAADDFDIALNDDDPATPLAHTFYDNHQGLASAQINTGGPPMLVAKNGDLWVATSRGIGHYIPEQSQFIRQTPPQPVIERVTADGRAISQNTYLDASTRRVEFKFVGLGYQYPESIRYRVQLAGYDKDWVEPTGSQLTVSYTELPPRAFIFQIQAAYPNGEWSDAATFTLHKLPTLWQRPSIWVAAGLALALLIAVALRLRVYTITRSKERLQRLVKEQTQTLQQLAHQDSLTKLANRRAFDELLRQKVAQHGGQQPLALILMDLDYFKEVNDRYLHTTGDQVLKRVAQIIKESARESDMIARWGGEEFAILLSGAHAASLEAICERIRIAIMQADLHDLVSNLSITSSFGGACYVPGETAANLIRRADKALYRAKHGGRNRTEIAQSEE</sequence>
<dbReference type="AlphaFoldDB" id="A0A432Y1D4"/>
<dbReference type="PANTHER" id="PTHR45138">
    <property type="entry name" value="REGULATORY COMPONENTS OF SENSORY TRANSDUCTION SYSTEM"/>
    <property type="match status" value="1"/>
</dbReference>
<evidence type="ECO:0000256" key="1">
    <source>
        <dbReference type="ARBA" id="ARBA00001946"/>
    </source>
</evidence>
<comment type="catalytic activity">
    <reaction evidence="3">
        <text>2 GTP = 3',3'-c-di-GMP + 2 diphosphate</text>
        <dbReference type="Rhea" id="RHEA:24898"/>
        <dbReference type="ChEBI" id="CHEBI:33019"/>
        <dbReference type="ChEBI" id="CHEBI:37565"/>
        <dbReference type="ChEBI" id="CHEBI:58805"/>
        <dbReference type="EC" id="2.7.7.65"/>
    </reaction>
</comment>
<dbReference type="EMBL" id="PIPW01000001">
    <property type="protein sequence ID" value="RUO54757.1"/>
    <property type="molecule type" value="Genomic_DNA"/>
</dbReference>
<protein>
    <recommendedName>
        <fullName evidence="2">diguanylate cyclase</fullName>
        <ecNumber evidence="2">2.7.7.65</ecNumber>
    </recommendedName>
</protein>
<dbReference type="NCBIfam" id="TIGR00254">
    <property type="entry name" value="GGDEF"/>
    <property type="match status" value="1"/>
</dbReference>
<dbReference type="InterPro" id="IPR043128">
    <property type="entry name" value="Rev_trsase/Diguanyl_cyclase"/>
</dbReference>
<keyword evidence="7" id="KW-1185">Reference proteome</keyword>
<organism evidence="6 7">
    <name type="scientific">Pseudidiomarina halophila</name>
    <dbReference type="NCBI Taxonomy" id="1449799"/>
    <lineage>
        <taxon>Bacteria</taxon>
        <taxon>Pseudomonadati</taxon>
        <taxon>Pseudomonadota</taxon>
        <taxon>Gammaproteobacteria</taxon>
        <taxon>Alteromonadales</taxon>
        <taxon>Idiomarinaceae</taxon>
        <taxon>Pseudidiomarina</taxon>
    </lineage>
</organism>
<dbReference type="InterPro" id="IPR050469">
    <property type="entry name" value="Diguanylate_Cyclase"/>
</dbReference>
<keyword evidence="4" id="KW-1133">Transmembrane helix</keyword>
<evidence type="ECO:0000259" key="5">
    <source>
        <dbReference type="PROSITE" id="PS50887"/>
    </source>
</evidence>
<dbReference type="EC" id="2.7.7.65" evidence="2"/>
<dbReference type="Gene3D" id="2.60.40.10">
    <property type="entry name" value="Immunoglobulins"/>
    <property type="match status" value="1"/>
</dbReference>
<keyword evidence="4" id="KW-0472">Membrane</keyword>
<comment type="caution">
    <text evidence="6">The sequence shown here is derived from an EMBL/GenBank/DDBJ whole genome shotgun (WGS) entry which is preliminary data.</text>
</comment>
<comment type="cofactor">
    <cofactor evidence="1">
        <name>Mg(2+)</name>
        <dbReference type="ChEBI" id="CHEBI:18420"/>
    </cofactor>
</comment>
<dbReference type="SMART" id="SM00267">
    <property type="entry name" value="GGDEF"/>
    <property type="match status" value="1"/>
</dbReference>
<dbReference type="OrthoDB" id="9772100at2"/>
<keyword evidence="4" id="KW-0812">Transmembrane</keyword>
<dbReference type="InterPro" id="IPR000160">
    <property type="entry name" value="GGDEF_dom"/>
</dbReference>
<evidence type="ECO:0000313" key="6">
    <source>
        <dbReference type="EMBL" id="RUO54757.1"/>
    </source>
</evidence>
<dbReference type="InterPro" id="IPR015943">
    <property type="entry name" value="WD40/YVTN_repeat-like_dom_sf"/>
</dbReference>
<dbReference type="Proteomes" id="UP000287198">
    <property type="component" value="Unassembled WGS sequence"/>
</dbReference>
<accession>A0A432Y1D4</accession>
<dbReference type="InterPro" id="IPR013783">
    <property type="entry name" value="Ig-like_fold"/>
</dbReference>
<dbReference type="Gene3D" id="3.30.70.270">
    <property type="match status" value="1"/>
</dbReference>
<evidence type="ECO:0000256" key="4">
    <source>
        <dbReference type="SAM" id="Phobius"/>
    </source>
</evidence>
<proteinExistence type="predicted"/>
<dbReference type="Gene3D" id="2.130.10.10">
    <property type="entry name" value="YVTN repeat-like/Quinoprotein amine dehydrogenase"/>
    <property type="match status" value="3"/>
</dbReference>
<feature type="transmembrane region" description="Helical" evidence="4">
    <location>
        <begin position="756"/>
        <end position="776"/>
    </location>
</feature>
<dbReference type="InterPro" id="IPR029787">
    <property type="entry name" value="Nucleotide_cyclase"/>
</dbReference>
<dbReference type="SUPFAM" id="SSF55073">
    <property type="entry name" value="Nucleotide cyclase"/>
    <property type="match status" value="1"/>
</dbReference>
<evidence type="ECO:0000313" key="7">
    <source>
        <dbReference type="Proteomes" id="UP000287198"/>
    </source>
</evidence>
<dbReference type="Pfam" id="PF00990">
    <property type="entry name" value="GGDEF"/>
    <property type="match status" value="1"/>
</dbReference>
<evidence type="ECO:0000256" key="3">
    <source>
        <dbReference type="ARBA" id="ARBA00034247"/>
    </source>
</evidence>
<dbReference type="InterPro" id="IPR011123">
    <property type="entry name" value="Y_Y_Y"/>
</dbReference>